<name>A0AAN9AHJ3_HALRR</name>
<dbReference type="Proteomes" id="UP001381693">
    <property type="component" value="Unassembled WGS sequence"/>
</dbReference>
<sequence>MHNNKLSTAICKSPRKLYESSAKETNLSSRLTFFDGDGRIITICYQRLLKCGASRDREWMRSPGITRFVSGNTYTRYSKGNICFLSKHKGGLQTHGQGNNGIRQ</sequence>
<evidence type="ECO:0000313" key="1">
    <source>
        <dbReference type="EMBL" id="KAK7086997.1"/>
    </source>
</evidence>
<protein>
    <submittedName>
        <fullName evidence="1">Uncharacterized protein</fullName>
    </submittedName>
</protein>
<dbReference type="EMBL" id="JAXCGZ010000027">
    <property type="protein sequence ID" value="KAK7086997.1"/>
    <property type="molecule type" value="Genomic_DNA"/>
</dbReference>
<evidence type="ECO:0000313" key="2">
    <source>
        <dbReference type="Proteomes" id="UP001381693"/>
    </source>
</evidence>
<comment type="caution">
    <text evidence="1">The sequence shown here is derived from an EMBL/GenBank/DDBJ whole genome shotgun (WGS) entry which is preliminary data.</text>
</comment>
<keyword evidence="2" id="KW-1185">Reference proteome</keyword>
<dbReference type="AlphaFoldDB" id="A0AAN9AHJ3"/>
<gene>
    <name evidence="1" type="ORF">SK128_000851</name>
</gene>
<accession>A0AAN9AHJ3</accession>
<proteinExistence type="predicted"/>
<reference evidence="1 2" key="1">
    <citation type="submission" date="2023-11" db="EMBL/GenBank/DDBJ databases">
        <title>Halocaridina rubra genome assembly.</title>
        <authorList>
            <person name="Smith C."/>
        </authorList>
    </citation>
    <scope>NUCLEOTIDE SEQUENCE [LARGE SCALE GENOMIC DNA]</scope>
    <source>
        <strain evidence="1">EP-1</strain>
        <tissue evidence="1">Whole</tissue>
    </source>
</reference>
<organism evidence="1 2">
    <name type="scientific">Halocaridina rubra</name>
    <name type="common">Hawaiian red shrimp</name>
    <dbReference type="NCBI Taxonomy" id="373956"/>
    <lineage>
        <taxon>Eukaryota</taxon>
        <taxon>Metazoa</taxon>
        <taxon>Ecdysozoa</taxon>
        <taxon>Arthropoda</taxon>
        <taxon>Crustacea</taxon>
        <taxon>Multicrustacea</taxon>
        <taxon>Malacostraca</taxon>
        <taxon>Eumalacostraca</taxon>
        <taxon>Eucarida</taxon>
        <taxon>Decapoda</taxon>
        <taxon>Pleocyemata</taxon>
        <taxon>Caridea</taxon>
        <taxon>Atyoidea</taxon>
        <taxon>Atyidae</taxon>
        <taxon>Halocaridina</taxon>
    </lineage>
</organism>